<reference evidence="1" key="1">
    <citation type="journal article" date="2022" name="Plant J.">
        <title>Strategies of tolerance reflected in two North American maple genomes.</title>
        <authorList>
            <person name="McEvoy S.L."/>
            <person name="Sezen U.U."/>
            <person name="Trouern-Trend A."/>
            <person name="McMahon S.M."/>
            <person name="Schaberg P.G."/>
            <person name="Yang J."/>
            <person name="Wegrzyn J.L."/>
            <person name="Swenson N.G."/>
        </authorList>
    </citation>
    <scope>NUCLEOTIDE SEQUENCE</scope>
    <source>
        <strain evidence="1">NS2018</strain>
    </source>
</reference>
<accession>A0AA39UT18</accession>
<keyword evidence="2" id="KW-1185">Reference proteome</keyword>
<gene>
    <name evidence="1" type="ORF">LWI29_011779</name>
</gene>
<sequence>MAKGCGRGNCGRGNRNYVTQEMFQTLQEQMQNLTAMVEQVMNIRGNGNQNPARQQRRPQRWEDRIVRALRDSKEYGVQVQISEFNGDMEPKEFLNWLDNIESYFDWKEVSEERKVKLVGAKMRGAASTWWKHYQNDQEIRGKGKVRRWDKMK</sequence>
<proteinExistence type="predicted"/>
<comment type="caution">
    <text evidence="1">The sequence shown here is derived from an EMBL/GenBank/DDBJ whole genome shotgun (WGS) entry which is preliminary data.</text>
</comment>
<evidence type="ECO:0000313" key="2">
    <source>
        <dbReference type="Proteomes" id="UP001168877"/>
    </source>
</evidence>
<dbReference type="EMBL" id="JAUESC010000387">
    <property type="protein sequence ID" value="KAK0573669.1"/>
    <property type="molecule type" value="Genomic_DNA"/>
</dbReference>
<name>A0AA39UT18_ACESA</name>
<dbReference type="Proteomes" id="UP001168877">
    <property type="component" value="Unassembled WGS sequence"/>
</dbReference>
<evidence type="ECO:0000313" key="1">
    <source>
        <dbReference type="EMBL" id="KAK0573669.1"/>
    </source>
</evidence>
<evidence type="ECO:0008006" key="3">
    <source>
        <dbReference type="Google" id="ProtNLM"/>
    </source>
</evidence>
<organism evidence="1 2">
    <name type="scientific">Acer saccharum</name>
    <name type="common">Sugar maple</name>
    <dbReference type="NCBI Taxonomy" id="4024"/>
    <lineage>
        <taxon>Eukaryota</taxon>
        <taxon>Viridiplantae</taxon>
        <taxon>Streptophyta</taxon>
        <taxon>Embryophyta</taxon>
        <taxon>Tracheophyta</taxon>
        <taxon>Spermatophyta</taxon>
        <taxon>Magnoliopsida</taxon>
        <taxon>eudicotyledons</taxon>
        <taxon>Gunneridae</taxon>
        <taxon>Pentapetalae</taxon>
        <taxon>rosids</taxon>
        <taxon>malvids</taxon>
        <taxon>Sapindales</taxon>
        <taxon>Sapindaceae</taxon>
        <taxon>Hippocastanoideae</taxon>
        <taxon>Acereae</taxon>
        <taxon>Acer</taxon>
    </lineage>
</organism>
<dbReference type="AlphaFoldDB" id="A0AA39UT18"/>
<reference evidence="1" key="2">
    <citation type="submission" date="2023-06" db="EMBL/GenBank/DDBJ databases">
        <authorList>
            <person name="Swenson N.G."/>
            <person name="Wegrzyn J.L."/>
            <person name="Mcevoy S.L."/>
        </authorList>
    </citation>
    <scope>NUCLEOTIDE SEQUENCE</scope>
    <source>
        <strain evidence="1">NS2018</strain>
        <tissue evidence="1">Leaf</tissue>
    </source>
</reference>
<protein>
    <recommendedName>
        <fullName evidence="3">Retrotransposon gag domain-containing protein</fullName>
    </recommendedName>
</protein>